<dbReference type="PROSITE" id="PS50943">
    <property type="entry name" value="HTH_CROC1"/>
    <property type="match status" value="1"/>
</dbReference>
<gene>
    <name evidence="3" type="ORF">HMPREF3195_00896</name>
</gene>
<evidence type="ECO:0000259" key="2">
    <source>
        <dbReference type="PROSITE" id="PS50943"/>
    </source>
</evidence>
<dbReference type="PANTHER" id="PTHR46558">
    <property type="entry name" value="TRACRIPTIONAL REGULATORY PROTEIN-RELATED-RELATED"/>
    <property type="match status" value="1"/>
</dbReference>
<dbReference type="Gene3D" id="1.10.260.40">
    <property type="entry name" value="lambda repressor-like DNA-binding domains"/>
    <property type="match status" value="1"/>
</dbReference>
<dbReference type="GO" id="GO:0003677">
    <property type="term" value="F:DNA binding"/>
    <property type="evidence" value="ECO:0007669"/>
    <property type="project" value="UniProtKB-KW"/>
</dbReference>
<evidence type="ECO:0000256" key="1">
    <source>
        <dbReference type="ARBA" id="ARBA00023125"/>
    </source>
</evidence>
<dbReference type="Pfam" id="PF01381">
    <property type="entry name" value="HTH_3"/>
    <property type="match status" value="1"/>
</dbReference>
<comment type="caution">
    <text evidence="3">The sequence shown here is derived from an EMBL/GenBank/DDBJ whole genome shotgun (WGS) entry which is preliminary data.</text>
</comment>
<protein>
    <submittedName>
        <fullName evidence="3">DNA-binding helix-turn-helix protein</fullName>
    </submittedName>
</protein>
<evidence type="ECO:0000313" key="3">
    <source>
        <dbReference type="EMBL" id="KXI13085.1"/>
    </source>
</evidence>
<reference evidence="3 4" key="1">
    <citation type="submission" date="2016-02" db="EMBL/GenBank/DDBJ databases">
        <authorList>
            <person name="Wen L."/>
            <person name="He K."/>
            <person name="Yang H."/>
        </authorList>
    </citation>
    <scope>NUCLEOTIDE SEQUENCE [LARGE SCALE GENOMIC DNA]</scope>
    <source>
        <strain evidence="3 4">MJR8628A</strain>
    </source>
</reference>
<dbReference type="EMBL" id="LSQZ01000034">
    <property type="protein sequence ID" value="KXI13085.1"/>
    <property type="molecule type" value="Genomic_DNA"/>
</dbReference>
<dbReference type="SMART" id="SM00530">
    <property type="entry name" value="HTH_XRE"/>
    <property type="match status" value="1"/>
</dbReference>
<name>A0A135YUJ1_9FIRM</name>
<dbReference type="PATRIC" id="fig|1261.5.peg.901"/>
<keyword evidence="1 3" id="KW-0238">DNA-binding</keyword>
<dbReference type="AlphaFoldDB" id="A0A135YUJ1"/>
<evidence type="ECO:0000313" key="4">
    <source>
        <dbReference type="Proteomes" id="UP000070326"/>
    </source>
</evidence>
<feature type="domain" description="HTH cro/C1-type" evidence="2">
    <location>
        <begin position="15"/>
        <end position="69"/>
    </location>
</feature>
<dbReference type="SUPFAM" id="SSF47413">
    <property type="entry name" value="lambda repressor-like DNA-binding domains"/>
    <property type="match status" value="1"/>
</dbReference>
<dbReference type="InterPro" id="IPR001387">
    <property type="entry name" value="Cro/C1-type_HTH"/>
</dbReference>
<proteinExistence type="predicted"/>
<dbReference type="Proteomes" id="UP000070326">
    <property type="component" value="Unassembled WGS sequence"/>
</dbReference>
<dbReference type="PANTHER" id="PTHR46558:SF4">
    <property type="entry name" value="DNA-BIDING PHAGE PROTEIN"/>
    <property type="match status" value="1"/>
</dbReference>
<dbReference type="STRING" id="1261.HMPREF3195_00896"/>
<accession>A0A135YUJ1</accession>
<dbReference type="InterPro" id="IPR010982">
    <property type="entry name" value="Lambda_DNA-bd_dom_sf"/>
</dbReference>
<dbReference type="CDD" id="cd00093">
    <property type="entry name" value="HTH_XRE"/>
    <property type="match status" value="1"/>
</dbReference>
<organism evidence="3 4">
    <name type="scientific">Peptostreptococcus anaerobius</name>
    <dbReference type="NCBI Taxonomy" id="1261"/>
    <lineage>
        <taxon>Bacteria</taxon>
        <taxon>Bacillati</taxon>
        <taxon>Bacillota</taxon>
        <taxon>Clostridia</taxon>
        <taxon>Peptostreptococcales</taxon>
        <taxon>Peptostreptococcaceae</taxon>
        <taxon>Peptostreptococcus</taxon>
    </lineage>
</organism>
<sequence length="78" mass="9338">MRLLVRDEMILKNRLKEERINFGISQKELAKFVGVSRQTINSIENEQFYPTTKLSLIICEVLKKRVEEIFYLCEMIEK</sequence>